<dbReference type="GO" id="GO:0005506">
    <property type="term" value="F:iron ion binding"/>
    <property type="evidence" value="ECO:0007669"/>
    <property type="project" value="InterPro"/>
</dbReference>
<evidence type="ECO:0000313" key="10">
    <source>
        <dbReference type="EMBL" id="PYD48050.1"/>
    </source>
</evidence>
<keyword evidence="13" id="KW-1185">Reference proteome</keyword>
<dbReference type="PRINTS" id="PR00605">
    <property type="entry name" value="CYTCHROMECIC"/>
</dbReference>
<feature type="domain" description="Cytochrome c" evidence="9">
    <location>
        <begin position="28"/>
        <end position="121"/>
    </location>
</feature>
<evidence type="ECO:0000259" key="9">
    <source>
        <dbReference type="PROSITE" id="PS51007"/>
    </source>
</evidence>
<keyword evidence="7 8" id="KW-0408">Iron</keyword>
<protein>
    <submittedName>
        <fullName evidence="11">Cytochrome C biogenesis protein CcdA</fullName>
    </submittedName>
</protein>
<dbReference type="Proteomes" id="UP000247609">
    <property type="component" value="Unassembled WGS sequence"/>
</dbReference>
<evidence type="ECO:0000256" key="8">
    <source>
        <dbReference type="PROSITE-ProRule" id="PRU00433"/>
    </source>
</evidence>
<dbReference type="PANTHER" id="PTHR35008:SF8">
    <property type="entry name" value="ALCOHOL DEHYDROGENASE CYTOCHROME C SUBUNIT"/>
    <property type="match status" value="1"/>
</dbReference>
<keyword evidence="5 8" id="KW-0479">Metal-binding</keyword>
<evidence type="ECO:0000313" key="13">
    <source>
        <dbReference type="Proteomes" id="UP000248116"/>
    </source>
</evidence>
<dbReference type="EMBL" id="NOXG01000005">
    <property type="protein sequence ID" value="PYD75905.1"/>
    <property type="molecule type" value="Genomic_DNA"/>
</dbReference>
<evidence type="ECO:0000256" key="1">
    <source>
        <dbReference type="ARBA" id="ARBA00001926"/>
    </source>
</evidence>
<comment type="caution">
    <text evidence="11">The sequence shown here is derived from an EMBL/GenBank/DDBJ whole genome shotgun (WGS) entry which is preliminary data.</text>
</comment>
<keyword evidence="2" id="KW-0813">Transport</keyword>
<dbReference type="Gene3D" id="1.10.760.10">
    <property type="entry name" value="Cytochrome c-like domain"/>
    <property type="match status" value="1"/>
</dbReference>
<organism evidence="11 12">
    <name type="scientific">Novacetimonas pomaceti</name>
    <dbReference type="NCBI Taxonomy" id="2021998"/>
    <lineage>
        <taxon>Bacteria</taxon>
        <taxon>Pseudomonadati</taxon>
        <taxon>Pseudomonadota</taxon>
        <taxon>Alphaproteobacteria</taxon>
        <taxon>Acetobacterales</taxon>
        <taxon>Acetobacteraceae</taxon>
        <taxon>Novacetimonas</taxon>
    </lineage>
</organism>
<reference evidence="10 13" key="2">
    <citation type="submission" date="2018-02" db="EMBL/GenBank/DDBJ databases">
        <authorList>
            <person name="Skraban J."/>
            <person name="Trcek J."/>
        </authorList>
    </citation>
    <scope>NUCLEOTIDE SEQUENCE [LARGE SCALE GENOMIC DNA]</scope>
    <source>
        <strain evidence="10 13">AV446</strain>
    </source>
</reference>
<dbReference type="PROSITE" id="PS51007">
    <property type="entry name" value="CYTC"/>
    <property type="match status" value="1"/>
</dbReference>
<evidence type="ECO:0000256" key="7">
    <source>
        <dbReference type="ARBA" id="ARBA00023004"/>
    </source>
</evidence>
<dbReference type="InterPro" id="IPR009056">
    <property type="entry name" value="Cyt_c-like_dom"/>
</dbReference>
<dbReference type="GO" id="GO:0020037">
    <property type="term" value="F:heme binding"/>
    <property type="evidence" value="ECO:0007669"/>
    <property type="project" value="InterPro"/>
</dbReference>
<proteinExistence type="predicted"/>
<evidence type="ECO:0000313" key="11">
    <source>
        <dbReference type="EMBL" id="PYD75905.1"/>
    </source>
</evidence>
<evidence type="ECO:0000256" key="3">
    <source>
        <dbReference type="ARBA" id="ARBA00022617"/>
    </source>
</evidence>
<dbReference type="GO" id="GO:0009055">
    <property type="term" value="F:electron transfer activity"/>
    <property type="evidence" value="ECO:0007669"/>
    <property type="project" value="InterPro"/>
</dbReference>
<evidence type="ECO:0000313" key="12">
    <source>
        <dbReference type="Proteomes" id="UP000247609"/>
    </source>
</evidence>
<dbReference type="Pfam" id="PF13442">
    <property type="entry name" value="Cytochrome_CBB3"/>
    <property type="match status" value="1"/>
</dbReference>
<accession>A0A318QAG4</accession>
<evidence type="ECO:0000256" key="4">
    <source>
        <dbReference type="ARBA" id="ARBA00022660"/>
    </source>
</evidence>
<dbReference type="EMBL" id="PRCW01000049">
    <property type="protein sequence ID" value="PYD48050.1"/>
    <property type="molecule type" value="Genomic_DNA"/>
</dbReference>
<dbReference type="Proteomes" id="UP000248116">
    <property type="component" value="Unassembled WGS sequence"/>
</dbReference>
<evidence type="ECO:0000256" key="2">
    <source>
        <dbReference type="ARBA" id="ARBA00022448"/>
    </source>
</evidence>
<dbReference type="InterPro" id="IPR051459">
    <property type="entry name" value="Cytochrome_c-type_DH"/>
</dbReference>
<dbReference type="InterPro" id="IPR008168">
    <property type="entry name" value="Cyt_C_IC"/>
</dbReference>
<dbReference type="PANTHER" id="PTHR35008">
    <property type="entry name" value="BLL4482 PROTEIN-RELATED"/>
    <property type="match status" value="1"/>
</dbReference>
<keyword evidence="6" id="KW-0249">Electron transport</keyword>
<keyword evidence="4" id="KW-0679">Respiratory chain</keyword>
<name>A0A318QAG4_9PROT</name>
<evidence type="ECO:0000256" key="5">
    <source>
        <dbReference type="ARBA" id="ARBA00022723"/>
    </source>
</evidence>
<dbReference type="SUPFAM" id="SSF46626">
    <property type="entry name" value="Cytochrome c"/>
    <property type="match status" value="1"/>
</dbReference>
<dbReference type="InterPro" id="IPR036909">
    <property type="entry name" value="Cyt_c-like_dom_sf"/>
</dbReference>
<gene>
    <name evidence="10" type="ORF">C3920_06420</name>
    <name evidence="11" type="ORF">CFR71_07570</name>
</gene>
<comment type="cofactor">
    <cofactor evidence="1">
        <name>heme c</name>
        <dbReference type="ChEBI" id="CHEBI:61717"/>
    </cofactor>
</comment>
<dbReference type="AlphaFoldDB" id="A0A318QAG4"/>
<sequence>MLTFTNMRRVARRAALFCLGGMILTACSGKHEGAARYRTNCGICHHGGEGMKGEIPPLIGRIDLIAATAEGRHYLADVLLNGLNGPLDIRGVHYNFSMPSFRNRLSDHEIASILTYLAARGDSGRPPVFTAEEIAALRAHPLPPSAVADERRRLDGIHRLP</sequence>
<keyword evidence="3 8" id="KW-0349">Heme</keyword>
<reference evidence="11 12" key="1">
    <citation type="submission" date="2017-07" db="EMBL/GenBank/DDBJ databases">
        <title>A draft genome sequence of Komagataeibacter sp. T5K1.</title>
        <authorList>
            <person name="Skraban J."/>
            <person name="Cleenwerck I."/>
            <person name="Vandamme P."/>
            <person name="Trcek J."/>
        </authorList>
    </citation>
    <scope>NUCLEOTIDE SEQUENCE [LARGE SCALE GENOMIC DNA]</scope>
    <source>
        <strain evidence="11 12">T5K1</strain>
    </source>
</reference>
<dbReference type="RefSeq" id="WP_110529504.1">
    <property type="nucleotide sequence ID" value="NZ_NOXG01000005.1"/>
</dbReference>
<evidence type="ECO:0000256" key="6">
    <source>
        <dbReference type="ARBA" id="ARBA00022982"/>
    </source>
</evidence>